<reference evidence="1" key="1">
    <citation type="submission" date="2024-03" db="EMBL/GenBank/DDBJ databases">
        <title>Diverse circular DNA viruses in blood, oral, and fecal samples of captive lemurs.</title>
        <authorList>
            <person name="Paietta E.N."/>
            <person name="Kraberger S."/>
            <person name="Lund M.C."/>
            <person name="Custer J.M."/>
            <person name="Vargas K.M."/>
            <person name="Ehmke E.E."/>
            <person name="Yoder A.D."/>
            <person name="Varsani A."/>
        </authorList>
    </citation>
    <scope>NUCLEOTIDE SEQUENCE</scope>
    <source>
        <strain evidence="1">Duke_28FS_1</strain>
    </source>
</reference>
<name>A0AAU8B5G0_9CAUD</name>
<accession>A0AAU8B5G0</accession>
<sequence>MCLLTNSSFTINRGQTLNRVCPLFYEMEENYMEITANAIQLVEQGQNIQFTETAVRSCKPCVIHREGSGITTLRGITNQCNARFLVTFSGNIAIPTGGTIEEISLAIAIDGEPLQSTRMRVTPAAVNNYFNVSAQAFVNVPRGCCVTVAVENTSAQAINVQNANLIVTREA</sequence>
<organism evidence="1">
    <name type="scientific">Dulem virus 39</name>
    <dbReference type="NCBI Taxonomy" id="3145757"/>
    <lineage>
        <taxon>Viruses</taxon>
        <taxon>Duplodnaviria</taxon>
        <taxon>Heunggongvirae</taxon>
        <taxon>Uroviricota</taxon>
        <taxon>Caudoviricetes</taxon>
    </lineage>
</organism>
<dbReference type="EMBL" id="PP511791">
    <property type="protein sequence ID" value="XCD07524.1"/>
    <property type="molecule type" value="Genomic_DNA"/>
</dbReference>
<protein>
    <submittedName>
        <fullName evidence="1">Uncharacterized protein</fullName>
    </submittedName>
</protein>
<evidence type="ECO:0000313" key="1">
    <source>
        <dbReference type="EMBL" id="XCD07524.1"/>
    </source>
</evidence>
<proteinExistence type="predicted"/>